<accession>A0ABN9X235</accession>
<feature type="compositionally biased region" description="Acidic residues" evidence="1">
    <location>
        <begin position="18"/>
        <end position="34"/>
    </location>
</feature>
<proteinExistence type="predicted"/>
<feature type="non-terminal residue" evidence="2">
    <location>
        <position position="155"/>
    </location>
</feature>
<organism evidence="2 3">
    <name type="scientific">Prorocentrum cordatum</name>
    <dbReference type="NCBI Taxonomy" id="2364126"/>
    <lineage>
        <taxon>Eukaryota</taxon>
        <taxon>Sar</taxon>
        <taxon>Alveolata</taxon>
        <taxon>Dinophyceae</taxon>
        <taxon>Prorocentrales</taxon>
        <taxon>Prorocentraceae</taxon>
        <taxon>Prorocentrum</taxon>
    </lineage>
</organism>
<evidence type="ECO:0000313" key="2">
    <source>
        <dbReference type="EMBL" id="CAK0891798.1"/>
    </source>
</evidence>
<feature type="region of interest" description="Disordered" evidence="1">
    <location>
        <begin position="133"/>
        <end position="155"/>
    </location>
</feature>
<sequence>MADDSIGWDEPSWHDCLDGTEEALAEDEGDDDPEPILWVTAMDDDDDDEQTDAVDVPMQPADETESPSRRSFLTPSTRAPRMPRSSSWTTIARRAPWCTLCLSLAARAVEQVQLWCGRRLEVMGRPWPKVPTLHAAQCSPGAPKGSEKLGTPRGT</sequence>
<name>A0ABN9X235_9DINO</name>
<feature type="region of interest" description="Disordered" evidence="1">
    <location>
        <begin position="1"/>
        <end position="87"/>
    </location>
</feature>
<protein>
    <submittedName>
        <fullName evidence="2">Uncharacterized protein</fullName>
    </submittedName>
</protein>
<evidence type="ECO:0000313" key="3">
    <source>
        <dbReference type="Proteomes" id="UP001189429"/>
    </source>
</evidence>
<dbReference type="EMBL" id="CAUYUJ010019521">
    <property type="protein sequence ID" value="CAK0891798.1"/>
    <property type="molecule type" value="Genomic_DNA"/>
</dbReference>
<evidence type="ECO:0000256" key="1">
    <source>
        <dbReference type="SAM" id="MobiDB-lite"/>
    </source>
</evidence>
<comment type="caution">
    <text evidence="2">The sequence shown here is derived from an EMBL/GenBank/DDBJ whole genome shotgun (WGS) entry which is preliminary data.</text>
</comment>
<gene>
    <name evidence="2" type="ORF">PCOR1329_LOCUS71641</name>
</gene>
<reference evidence="2" key="1">
    <citation type="submission" date="2023-10" db="EMBL/GenBank/DDBJ databases">
        <authorList>
            <person name="Chen Y."/>
            <person name="Shah S."/>
            <person name="Dougan E. K."/>
            <person name="Thang M."/>
            <person name="Chan C."/>
        </authorList>
    </citation>
    <scope>NUCLEOTIDE SEQUENCE [LARGE SCALE GENOMIC DNA]</scope>
</reference>
<dbReference type="Proteomes" id="UP001189429">
    <property type="component" value="Unassembled WGS sequence"/>
</dbReference>
<feature type="compositionally biased region" description="Acidic residues" evidence="1">
    <location>
        <begin position="42"/>
        <end position="52"/>
    </location>
</feature>
<keyword evidence="3" id="KW-1185">Reference proteome</keyword>